<evidence type="ECO:0000256" key="3">
    <source>
        <dbReference type="ARBA" id="ARBA00023315"/>
    </source>
</evidence>
<dbReference type="GO" id="GO:0004057">
    <property type="term" value="F:arginyl-tRNA--protein transferase activity"/>
    <property type="evidence" value="ECO:0007669"/>
    <property type="project" value="InterPro"/>
</dbReference>
<dbReference type="Pfam" id="PF04376">
    <property type="entry name" value="ATE_N"/>
    <property type="match status" value="1"/>
</dbReference>
<dbReference type="EMBL" id="CAADFL010000118">
    <property type="protein sequence ID" value="VFK09853.1"/>
    <property type="molecule type" value="Genomic_DNA"/>
</dbReference>
<dbReference type="NCBIfam" id="NF002341">
    <property type="entry name" value="PRK01305.1-1"/>
    <property type="match status" value="1"/>
</dbReference>
<evidence type="ECO:0000259" key="6">
    <source>
        <dbReference type="Pfam" id="PF04377"/>
    </source>
</evidence>
<sequence length="256" mass="30667">MKDTPIPIPITPWRYSILKPKPSPPERLFLVEPPHGCNYFPDRRASTLFVDPRYPKDRRLQTFLVENGFRRSGEHLYRPHCRNCRACVPVRIPVAEFQPRRSQRRVWRKNRDLTSRILSPKFRDEHFQLYYRYLDARHPEGGMANPTPAQYLDFLTADWVEAMFVEFRLGDRLLGVGVLDCLDNGLSAVYTFFDPDYPERSLGVYAILWSIHEARRVNLDWLYLGYWIETLPRMCYKNEYRPQERFWEGKWEKASF</sequence>
<dbReference type="InterPro" id="IPR016181">
    <property type="entry name" value="Acyl_CoA_acyltransferase"/>
</dbReference>
<dbReference type="InterPro" id="IPR017138">
    <property type="entry name" value="Asp_Glu_LeuTrfase"/>
</dbReference>
<dbReference type="EC" id="2.3.2.29" evidence="4"/>
<evidence type="ECO:0000313" key="7">
    <source>
        <dbReference type="EMBL" id="VFJ57673.1"/>
    </source>
</evidence>
<dbReference type="NCBIfam" id="NF002346">
    <property type="entry name" value="PRK01305.2-3"/>
    <property type="match status" value="1"/>
</dbReference>
<dbReference type="HAMAP" id="MF_00689">
    <property type="entry name" value="Bpt"/>
    <property type="match status" value="1"/>
</dbReference>
<dbReference type="InterPro" id="IPR007472">
    <property type="entry name" value="N-end_Aminoacyl_Trfase_C"/>
</dbReference>
<comment type="function">
    <text evidence="4">Functions in the N-end rule pathway of protein degradation where it conjugates Leu from its aminoacyl-tRNA to the N-termini of proteins containing an N-terminal aspartate or glutamate.</text>
</comment>
<evidence type="ECO:0000313" key="9">
    <source>
        <dbReference type="EMBL" id="VFK09853.1"/>
    </source>
</evidence>
<name>A0A450VYG6_9GAMM</name>
<evidence type="ECO:0000256" key="2">
    <source>
        <dbReference type="ARBA" id="ARBA00022679"/>
    </source>
</evidence>
<evidence type="ECO:0000256" key="1">
    <source>
        <dbReference type="ARBA" id="ARBA00022490"/>
    </source>
</evidence>
<dbReference type="PIRSF" id="PIRSF037208">
    <property type="entry name" value="ATE_pro_prd"/>
    <property type="match status" value="1"/>
</dbReference>
<dbReference type="PANTHER" id="PTHR21367">
    <property type="entry name" value="ARGININE-TRNA-PROTEIN TRANSFERASE 1"/>
    <property type="match status" value="1"/>
</dbReference>
<dbReference type="InterPro" id="IPR007471">
    <property type="entry name" value="N-end_Aminoacyl_Trfase_N"/>
</dbReference>
<dbReference type="InterPro" id="IPR030700">
    <property type="entry name" value="N-end_Aminoacyl_Trfase"/>
</dbReference>
<dbReference type="GO" id="GO:0008914">
    <property type="term" value="F:leucyl-tRNA--protein transferase activity"/>
    <property type="evidence" value="ECO:0007669"/>
    <property type="project" value="UniProtKB-UniRule"/>
</dbReference>
<protein>
    <recommendedName>
        <fullName evidence="4">Aspartate/glutamate leucyltransferase</fullName>
        <ecNumber evidence="4">2.3.2.29</ecNumber>
    </recommendedName>
</protein>
<evidence type="ECO:0000256" key="4">
    <source>
        <dbReference type="HAMAP-Rule" id="MF_00689"/>
    </source>
</evidence>
<keyword evidence="2 4" id="KW-0808">Transferase</keyword>
<keyword evidence="1 4" id="KW-0963">Cytoplasm</keyword>
<gene>
    <name evidence="4" type="primary">bpt</name>
    <name evidence="8" type="ORF">BECKFM1743A_GA0114220_102045</name>
    <name evidence="9" type="ORF">BECKFM1743B_GA0114221_101185</name>
    <name evidence="7" type="ORF">BECKFM1743C_GA0114222_102062</name>
</gene>
<comment type="similarity">
    <text evidence="4">Belongs to the R-transferase family. Bpt subfamily.</text>
</comment>
<evidence type="ECO:0000313" key="8">
    <source>
        <dbReference type="EMBL" id="VFJ57931.1"/>
    </source>
</evidence>
<keyword evidence="3 4" id="KW-0012">Acyltransferase</keyword>
<dbReference type="GO" id="GO:0071596">
    <property type="term" value="P:ubiquitin-dependent protein catabolic process via the N-end rule pathway"/>
    <property type="evidence" value="ECO:0007669"/>
    <property type="project" value="InterPro"/>
</dbReference>
<dbReference type="AlphaFoldDB" id="A0A450VYG6"/>
<comment type="subcellular location">
    <subcellularLocation>
        <location evidence="4">Cytoplasm</location>
    </subcellularLocation>
</comment>
<feature type="domain" description="N-end aminoacyl transferase N-terminal" evidence="5">
    <location>
        <begin position="36"/>
        <end position="105"/>
    </location>
</feature>
<proteinExistence type="inferred from homology"/>
<dbReference type="EMBL" id="CAADEZ010000204">
    <property type="protein sequence ID" value="VFJ57931.1"/>
    <property type="molecule type" value="Genomic_DNA"/>
</dbReference>
<comment type="catalytic activity">
    <reaction evidence="4">
        <text>N-terminal L-aspartyl-[protein] + L-leucyl-tRNA(Leu) = N-terminal L-leucyl-L-aspartyl-[protein] + tRNA(Leu) + H(+)</text>
        <dbReference type="Rhea" id="RHEA:50420"/>
        <dbReference type="Rhea" id="RHEA-COMP:9613"/>
        <dbReference type="Rhea" id="RHEA-COMP:9622"/>
        <dbReference type="Rhea" id="RHEA-COMP:12669"/>
        <dbReference type="Rhea" id="RHEA-COMP:12674"/>
        <dbReference type="ChEBI" id="CHEBI:15378"/>
        <dbReference type="ChEBI" id="CHEBI:64720"/>
        <dbReference type="ChEBI" id="CHEBI:78442"/>
        <dbReference type="ChEBI" id="CHEBI:78494"/>
        <dbReference type="ChEBI" id="CHEBI:133042"/>
        <dbReference type="EC" id="2.3.2.29"/>
    </reaction>
</comment>
<dbReference type="SUPFAM" id="SSF55729">
    <property type="entry name" value="Acyl-CoA N-acyltransferases (Nat)"/>
    <property type="match status" value="1"/>
</dbReference>
<evidence type="ECO:0000259" key="5">
    <source>
        <dbReference type="Pfam" id="PF04376"/>
    </source>
</evidence>
<dbReference type="NCBIfam" id="NF002342">
    <property type="entry name" value="PRK01305.1-3"/>
    <property type="match status" value="1"/>
</dbReference>
<dbReference type="PANTHER" id="PTHR21367:SF1">
    <property type="entry name" value="ARGINYL-TRNA--PROTEIN TRANSFERASE 1"/>
    <property type="match status" value="1"/>
</dbReference>
<comment type="catalytic activity">
    <reaction evidence="4">
        <text>N-terminal L-glutamyl-[protein] + L-leucyl-tRNA(Leu) = N-terminal L-leucyl-L-glutamyl-[protein] + tRNA(Leu) + H(+)</text>
        <dbReference type="Rhea" id="RHEA:50412"/>
        <dbReference type="Rhea" id="RHEA-COMP:9613"/>
        <dbReference type="Rhea" id="RHEA-COMP:9622"/>
        <dbReference type="Rhea" id="RHEA-COMP:12664"/>
        <dbReference type="Rhea" id="RHEA-COMP:12668"/>
        <dbReference type="ChEBI" id="CHEBI:15378"/>
        <dbReference type="ChEBI" id="CHEBI:64721"/>
        <dbReference type="ChEBI" id="CHEBI:78442"/>
        <dbReference type="ChEBI" id="CHEBI:78494"/>
        <dbReference type="ChEBI" id="CHEBI:133041"/>
        <dbReference type="EC" id="2.3.2.29"/>
    </reaction>
</comment>
<organism evidence="9">
    <name type="scientific">Candidatus Kentrum sp. FM</name>
    <dbReference type="NCBI Taxonomy" id="2126340"/>
    <lineage>
        <taxon>Bacteria</taxon>
        <taxon>Pseudomonadati</taxon>
        <taxon>Pseudomonadota</taxon>
        <taxon>Gammaproteobacteria</taxon>
        <taxon>Candidatus Kentrum</taxon>
    </lineage>
</organism>
<dbReference type="Pfam" id="PF04377">
    <property type="entry name" value="ATE_C"/>
    <property type="match status" value="1"/>
</dbReference>
<dbReference type="EMBL" id="CAADFA010000206">
    <property type="protein sequence ID" value="VFJ57673.1"/>
    <property type="molecule type" value="Genomic_DNA"/>
</dbReference>
<accession>A0A450VYG6</accession>
<reference evidence="9" key="1">
    <citation type="submission" date="2019-02" db="EMBL/GenBank/DDBJ databases">
        <authorList>
            <person name="Gruber-Vodicka R. H."/>
            <person name="Seah K. B. B."/>
        </authorList>
    </citation>
    <scope>NUCLEOTIDE SEQUENCE</scope>
    <source>
        <strain evidence="8">BECK_BZ163</strain>
        <strain evidence="9">BECK_BZ164</strain>
        <strain evidence="7">BECK_BZ165</strain>
    </source>
</reference>
<dbReference type="GO" id="GO:0005737">
    <property type="term" value="C:cytoplasm"/>
    <property type="evidence" value="ECO:0007669"/>
    <property type="project" value="UniProtKB-SubCell"/>
</dbReference>
<feature type="domain" description="N-end rule aminoacyl transferase C-terminal" evidence="6">
    <location>
        <begin position="125"/>
        <end position="245"/>
    </location>
</feature>